<reference evidence="2 3" key="1">
    <citation type="submission" date="2019-05" db="EMBL/GenBank/DDBJ databases">
        <title>Nesterenkonia sp. GY239, isolated from the Southern Atlantic Ocean.</title>
        <authorList>
            <person name="Zhang G."/>
        </authorList>
    </citation>
    <scope>NUCLEOTIDE SEQUENCE [LARGE SCALE GENOMIC DNA]</scope>
    <source>
        <strain evidence="2 3">GY239</strain>
    </source>
</reference>
<accession>A0A5R9ACA5</accession>
<gene>
    <name evidence="2" type="ORF">FEF27_07445</name>
</gene>
<keyword evidence="1" id="KW-0472">Membrane</keyword>
<evidence type="ECO:0000313" key="3">
    <source>
        <dbReference type="Proteomes" id="UP000306544"/>
    </source>
</evidence>
<evidence type="ECO:0000256" key="1">
    <source>
        <dbReference type="SAM" id="Phobius"/>
    </source>
</evidence>
<dbReference type="AlphaFoldDB" id="A0A5R9ACA5"/>
<dbReference type="Proteomes" id="UP000306544">
    <property type="component" value="Unassembled WGS sequence"/>
</dbReference>
<dbReference type="RefSeq" id="WP_138170229.1">
    <property type="nucleotide sequence ID" value="NZ_VAWA01000008.1"/>
</dbReference>
<evidence type="ECO:0000313" key="2">
    <source>
        <dbReference type="EMBL" id="TLP75487.1"/>
    </source>
</evidence>
<feature type="transmembrane region" description="Helical" evidence="1">
    <location>
        <begin position="20"/>
        <end position="42"/>
    </location>
</feature>
<protein>
    <submittedName>
        <fullName evidence="2">Uncharacterized protein</fullName>
    </submittedName>
</protein>
<dbReference type="EMBL" id="VAWA01000008">
    <property type="protein sequence ID" value="TLP75487.1"/>
    <property type="molecule type" value="Genomic_DNA"/>
</dbReference>
<comment type="caution">
    <text evidence="2">The sequence shown here is derived from an EMBL/GenBank/DDBJ whole genome shotgun (WGS) entry which is preliminary data.</text>
</comment>
<keyword evidence="1" id="KW-1133">Transmembrane helix</keyword>
<proteinExistence type="predicted"/>
<sequence length="147" mass="15514">MRQNLRFQHSLNDESGQTTVLILGMMTILLMFAAVILGATVVNGEARKLLSEADGAASAAAIAAQPAPGVPQISDQQIRAAAEQHFEQAGSHQRHVGLAVIEAGTSPGGETIHLRLRSEAQLPGLRWVLPAGVEVTAESHARVAINR</sequence>
<dbReference type="OrthoDB" id="4965362at2"/>
<keyword evidence="1" id="KW-0812">Transmembrane</keyword>
<name>A0A5R9ACA5_9MICC</name>
<organism evidence="2 3">
    <name type="scientific">Nesterenkonia sphaerica</name>
    <dbReference type="NCBI Taxonomy" id="1804988"/>
    <lineage>
        <taxon>Bacteria</taxon>
        <taxon>Bacillati</taxon>
        <taxon>Actinomycetota</taxon>
        <taxon>Actinomycetes</taxon>
        <taxon>Micrococcales</taxon>
        <taxon>Micrococcaceae</taxon>
        <taxon>Nesterenkonia</taxon>
    </lineage>
</organism>
<keyword evidence="3" id="KW-1185">Reference proteome</keyword>